<dbReference type="GO" id="GO:0004523">
    <property type="term" value="F:RNA-DNA hybrid ribonuclease activity"/>
    <property type="evidence" value="ECO:0007669"/>
    <property type="project" value="InterPro"/>
</dbReference>
<protein>
    <recommendedName>
        <fullName evidence="5">Retrovirus-related Pol polyprotein from type-1 retrotransposable element R1</fullName>
    </recommendedName>
</protein>
<dbReference type="Gene3D" id="3.30.420.10">
    <property type="entry name" value="Ribonuclease H-like superfamily/Ribonuclease H"/>
    <property type="match status" value="1"/>
</dbReference>
<evidence type="ECO:0000259" key="2">
    <source>
        <dbReference type="PROSITE" id="PS50879"/>
    </source>
</evidence>
<dbReference type="CDD" id="cd09276">
    <property type="entry name" value="Rnase_HI_RT_non_LTR"/>
    <property type="match status" value="1"/>
</dbReference>
<dbReference type="SUPFAM" id="SSF53098">
    <property type="entry name" value="Ribonuclease H-like"/>
    <property type="match status" value="1"/>
</dbReference>
<dbReference type="InterPro" id="IPR005135">
    <property type="entry name" value="Endo/exonuclease/phosphatase"/>
</dbReference>
<dbReference type="InterPro" id="IPR000477">
    <property type="entry name" value="RT_dom"/>
</dbReference>
<dbReference type="PROSITE" id="PS50878">
    <property type="entry name" value="RT_POL"/>
    <property type="match status" value="1"/>
</dbReference>
<dbReference type="Proteomes" id="UP001153954">
    <property type="component" value="Unassembled WGS sequence"/>
</dbReference>
<feature type="domain" description="Reverse transcriptase" evidence="1">
    <location>
        <begin position="418"/>
        <end position="687"/>
    </location>
</feature>
<reference evidence="3" key="1">
    <citation type="submission" date="2022-03" db="EMBL/GenBank/DDBJ databases">
        <authorList>
            <person name="Tunstrom K."/>
        </authorList>
    </citation>
    <scope>NUCLEOTIDE SEQUENCE</scope>
</reference>
<dbReference type="SUPFAM" id="SSF56672">
    <property type="entry name" value="DNA/RNA polymerases"/>
    <property type="match status" value="1"/>
</dbReference>
<dbReference type="AlphaFoldDB" id="A0AAU9TIL3"/>
<dbReference type="InterPro" id="IPR012337">
    <property type="entry name" value="RNaseH-like_sf"/>
</dbReference>
<dbReference type="InterPro" id="IPR036691">
    <property type="entry name" value="Endo/exonu/phosph_ase_sf"/>
</dbReference>
<evidence type="ECO:0000313" key="3">
    <source>
        <dbReference type="EMBL" id="CAH2085962.1"/>
    </source>
</evidence>
<evidence type="ECO:0000313" key="4">
    <source>
        <dbReference type="Proteomes" id="UP001153954"/>
    </source>
</evidence>
<organism evidence="3 4">
    <name type="scientific">Euphydryas editha</name>
    <name type="common">Edith's checkerspot</name>
    <dbReference type="NCBI Taxonomy" id="104508"/>
    <lineage>
        <taxon>Eukaryota</taxon>
        <taxon>Metazoa</taxon>
        <taxon>Ecdysozoa</taxon>
        <taxon>Arthropoda</taxon>
        <taxon>Hexapoda</taxon>
        <taxon>Insecta</taxon>
        <taxon>Pterygota</taxon>
        <taxon>Neoptera</taxon>
        <taxon>Endopterygota</taxon>
        <taxon>Lepidoptera</taxon>
        <taxon>Glossata</taxon>
        <taxon>Ditrysia</taxon>
        <taxon>Papilionoidea</taxon>
        <taxon>Nymphalidae</taxon>
        <taxon>Nymphalinae</taxon>
        <taxon>Euphydryas</taxon>
    </lineage>
</organism>
<dbReference type="PROSITE" id="PS50879">
    <property type="entry name" value="RNASE_H_1"/>
    <property type="match status" value="1"/>
</dbReference>
<dbReference type="Pfam" id="PF14529">
    <property type="entry name" value="Exo_endo_phos_2"/>
    <property type="match status" value="1"/>
</dbReference>
<dbReference type="InterPro" id="IPR002156">
    <property type="entry name" value="RNaseH_domain"/>
</dbReference>
<dbReference type="InterPro" id="IPR036397">
    <property type="entry name" value="RNaseH_sf"/>
</dbReference>
<gene>
    <name evidence="3" type="ORF">EEDITHA_LOCUS2392</name>
</gene>
<sequence>MYPKLTTTNISVVGIRVRNWEIILVSFYFEPDLPMDSYLAHLRRVQRETGARSIVIGGDSNAKCVWWQSPVTDRRGEELHGVLEDLGLCLLNQGETPTFDTIRGGVRYSSYVDITAVSPDLLGLVDGWCVREDLTSSDHNAITFLINTRNINKNTIRHTTRKFYTKKANWTQFREKLGQILAEQHFTIDTIKNIQIPIQLDSTVTQLEHIIDKTCTKTIPLIKHKEVLSMPWWNEGLAALKREVATKRGRIRCAAPVRRHRVVGEYLEAKDRYETEVRHAQTRSWVAFCERQDKESVWGGIYRVLGRTSRRDVDPPLVVNAMELDASGSARLLAETFYPGDSEEDDSEEHRRVRVLAELADDDTSSDQRDPPFTHLELKLASRSFDPKKAPGADGFTADICLHAINLDPDLFLCIFNKCLEIRYFPEPWKEATVIFLRKPGKATYTTPKSYRPIGLLPVLGKILEKMLVARLQYHLAPKLSTRQFGFMPQRSTEDALYTLVKHIRHNLDRRRIVVLVSLDIEGAFDNAWWPKIKVRLAEEKCPNNIRRLLGSYLSDRRARVRYLGEEHIRETGKGCVQGSIGGPILWNLLLDPLLQELEAKGDYAQAFADDVVLVFEGETALEIERRANAALERVRAWGASNKLRFAPHKTNAMVVTRKLKYDTPRLHMGGVDIVLTNEMKLLGVVIDRKLTFNTHVANVCKRAVAFYHQLARAAKVSWGLHPEVIRTIYRAVVEPVILYAAAVWAPAVDKLGIRKRLNMVQRGFALKLCRAYRTTSLNSVLLLAGLLPLDLRVREAATLYEARRGVPQPVIKDREVERMSSALRSPHPACHIDLEFECLVDQEQFAANSDHDHNIFTDGSKIEGKVGAALSVWTGAAETKTLKLALPSYCTVYQAELLAICRAARMAADRLAGSVGIYSDSSSALLTVQNPKALHPLAVEARGHLQRALLQDKRISLFWIKAHAGLEGNERADHLAKEAALKSKRAFDYDSCPVSFIRRSIRMQSLDEWNRRYRSGETAGVTRVFFPDAIAAYRIIGKIKVDRFLTQVLTGHGGFSEYLHRFKCKESPSCVCDPACSESVLHILLDCPAHDSERHNLEFAINLKLDRNSLSEILCRKDRDLFLKYCIKLSKAVNFRNKT</sequence>
<dbReference type="GO" id="GO:0003676">
    <property type="term" value="F:nucleic acid binding"/>
    <property type="evidence" value="ECO:0007669"/>
    <property type="project" value="InterPro"/>
</dbReference>
<evidence type="ECO:0008006" key="5">
    <source>
        <dbReference type="Google" id="ProtNLM"/>
    </source>
</evidence>
<dbReference type="PANTHER" id="PTHR33481:SF1">
    <property type="entry name" value="ENDONUCLEASE_EXONUCLEASE_PHOSPHATASE DOMAIN-CONTAINING PROTEIN-RELATED"/>
    <property type="match status" value="1"/>
</dbReference>
<dbReference type="InterPro" id="IPR043502">
    <property type="entry name" value="DNA/RNA_pol_sf"/>
</dbReference>
<name>A0AAU9TIL3_EUPED</name>
<dbReference type="Pfam" id="PF00075">
    <property type="entry name" value="RNase_H"/>
    <property type="match status" value="1"/>
</dbReference>
<evidence type="ECO:0000259" key="1">
    <source>
        <dbReference type="PROSITE" id="PS50878"/>
    </source>
</evidence>
<dbReference type="EMBL" id="CAKOGL010000005">
    <property type="protein sequence ID" value="CAH2085962.1"/>
    <property type="molecule type" value="Genomic_DNA"/>
</dbReference>
<dbReference type="Pfam" id="PF00078">
    <property type="entry name" value="RVT_1"/>
    <property type="match status" value="1"/>
</dbReference>
<accession>A0AAU9TIL3</accession>
<dbReference type="PANTHER" id="PTHR33481">
    <property type="entry name" value="REVERSE TRANSCRIPTASE"/>
    <property type="match status" value="1"/>
</dbReference>
<feature type="domain" description="RNase H type-1" evidence="2">
    <location>
        <begin position="850"/>
        <end position="982"/>
    </location>
</feature>
<proteinExistence type="predicted"/>
<dbReference type="CDD" id="cd01650">
    <property type="entry name" value="RT_nLTR_like"/>
    <property type="match status" value="1"/>
</dbReference>
<comment type="caution">
    <text evidence="3">The sequence shown here is derived from an EMBL/GenBank/DDBJ whole genome shotgun (WGS) entry which is preliminary data.</text>
</comment>
<dbReference type="Gene3D" id="3.60.10.10">
    <property type="entry name" value="Endonuclease/exonuclease/phosphatase"/>
    <property type="match status" value="1"/>
</dbReference>
<dbReference type="SUPFAM" id="SSF56219">
    <property type="entry name" value="DNase I-like"/>
    <property type="match status" value="1"/>
</dbReference>
<dbReference type="GO" id="GO:0042575">
    <property type="term" value="C:DNA polymerase complex"/>
    <property type="evidence" value="ECO:0007669"/>
    <property type="project" value="UniProtKB-ARBA"/>
</dbReference>
<dbReference type="GO" id="GO:0071897">
    <property type="term" value="P:DNA biosynthetic process"/>
    <property type="evidence" value="ECO:0007669"/>
    <property type="project" value="UniProtKB-ARBA"/>
</dbReference>
<keyword evidence="4" id="KW-1185">Reference proteome</keyword>